<keyword evidence="4 6" id="KW-1133">Transmembrane helix</keyword>
<evidence type="ECO:0000256" key="3">
    <source>
        <dbReference type="ARBA" id="ARBA00022692"/>
    </source>
</evidence>
<dbReference type="PANTHER" id="PTHR43124">
    <property type="entry name" value="PURINE EFFLUX PUMP PBUE"/>
    <property type="match status" value="1"/>
</dbReference>
<keyword evidence="2" id="KW-1003">Cell membrane</keyword>
<keyword evidence="9" id="KW-1185">Reference proteome</keyword>
<evidence type="ECO:0000256" key="6">
    <source>
        <dbReference type="SAM" id="Phobius"/>
    </source>
</evidence>
<dbReference type="Pfam" id="PF07690">
    <property type="entry name" value="MFS_1"/>
    <property type="match status" value="2"/>
</dbReference>
<dbReference type="Proteomes" id="UP000317344">
    <property type="component" value="Chromosome"/>
</dbReference>
<feature type="transmembrane region" description="Helical" evidence="6">
    <location>
        <begin position="16"/>
        <end position="38"/>
    </location>
</feature>
<feature type="transmembrane region" description="Helical" evidence="6">
    <location>
        <begin position="370"/>
        <end position="390"/>
    </location>
</feature>
<dbReference type="PROSITE" id="PS50850">
    <property type="entry name" value="MFS"/>
    <property type="match status" value="1"/>
</dbReference>
<feature type="transmembrane region" description="Helical" evidence="6">
    <location>
        <begin position="81"/>
        <end position="101"/>
    </location>
</feature>
<dbReference type="CDD" id="cd17325">
    <property type="entry name" value="MFS_MdtG_SLC18_like"/>
    <property type="match status" value="1"/>
</dbReference>
<reference evidence="8 9" key="2">
    <citation type="submission" date="2019-07" db="EMBL/GenBank/DDBJ databases">
        <authorList>
            <person name="Huang Y."/>
        </authorList>
    </citation>
    <scope>NUCLEOTIDE SEQUENCE [LARGE SCALE GENOMIC DNA]</scope>
    <source>
        <strain evidence="8 9">HY188</strain>
    </source>
</reference>
<dbReference type="AlphaFoldDB" id="A0A516X7W4"/>
<keyword evidence="3 6" id="KW-0812">Transmembrane</keyword>
<accession>A0A516X7W4</accession>
<evidence type="ECO:0000256" key="2">
    <source>
        <dbReference type="ARBA" id="ARBA00022475"/>
    </source>
</evidence>
<dbReference type="EMBL" id="CP041765">
    <property type="protein sequence ID" value="QDQ99157.1"/>
    <property type="molecule type" value="Genomic_DNA"/>
</dbReference>
<organism evidence="8 9">
    <name type="scientific">Tomitella fengzijianii</name>
    <dbReference type="NCBI Taxonomy" id="2597660"/>
    <lineage>
        <taxon>Bacteria</taxon>
        <taxon>Bacillati</taxon>
        <taxon>Actinomycetota</taxon>
        <taxon>Actinomycetes</taxon>
        <taxon>Mycobacteriales</taxon>
        <taxon>Tomitella</taxon>
    </lineage>
</organism>
<feature type="domain" description="Major facilitator superfamily (MFS) profile" evidence="7">
    <location>
        <begin position="16"/>
        <end position="396"/>
    </location>
</feature>
<feature type="transmembrane region" description="Helical" evidence="6">
    <location>
        <begin position="343"/>
        <end position="364"/>
    </location>
</feature>
<dbReference type="SUPFAM" id="SSF103473">
    <property type="entry name" value="MFS general substrate transporter"/>
    <property type="match status" value="1"/>
</dbReference>
<evidence type="ECO:0000256" key="5">
    <source>
        <dbReference type="ARBA" id="ARBA00023136"/>
    </source>
</evidence>
<evidence type="ECO:0000256" key="1">
    <source>
        <dbReference type="ARBA" id="ARBA00004651"/>
    </source>
</evidence>
<protein>
    <submittedName>
        <fullName evidence="8">MFS transporter</fullName>
    </submittedName>
</protein>
<evidence type="ECO:0000256" key="4">
    <source>
        <dbReference type="ARBA" id="ARBA00022989"/>
    </source>
</evidence>
<evidence type="ECO:0000313" key="8">
    <source>
        <dbReference type="EMBL" id="QDQ99157.1"/>
    </source>
</evidence>
<dbReference type="InterPro" id="IPR036259">
    <property type="entry name" value="MFS_trans_sf"/>
</dbReference>
<dbReference type="InterPro" id="IPR001958">
    <property type="entry name" value="Tet-R_TetA/multi-R_MdtG-like"/>
</dbReference>
<comment type="subcellular location">
    <subcellularLocation>
        <location evidence="1">Cell membrane</location>
        <topology evidence="1">Multi-pass membrane protein</topology>
    </subcellularLocation>
</comment>
<evidence type="ECO:0000259" key="7">
    <source>
        <dbReference type="PROSITE" id="PS50850"/>
    </source>
</evidence>
<dbReference type="InterPro" id="IPR011701">
    <property type="entry name" value="MFS"/>
</dbReference>
<gene>
    <name evidence="8" type="ORF">FO059_07945</name>
</gene>
<feature type="transmembrane region" description="Helical" evidence="6">
    <location>
        <begin position="171"/>
        <end position="189"/>
    </location>
</feature>
<dbReference type="PRINTS" id="PR01035">
    <property type="entry name" value="TCRTETA"/>
</dbReference>
<sequence>MRLGRDSAARAPIPRSIWVLVTAAFVIALGFGLVAPVLPQFAKSFDVGTTAATVIVSVFAFFRLVFAPAGGRLVNLLGERWVYLTGLFIVAVSTGACAFAANYWQLLVFRGLGGIGSTMFTVSAMGLLVRLADPAARGRVTGLYSSAFLVGNILGPVLGGLLAGFGLRVPFLVYAAALIVAMFVVGLLLKDVHPANGEEAAERPSMELREALAHRAYRAALVSKFANGWSSMGVRVALVPLFAVAIGAGESMAGVALAVFAVGNAAVVIPAGRIADTRGRKPMVLAGLAITGVGTAALGLSAGSAMLVATSFVAGAGAGLLNAPQQAVVADLIGADRRGGSVLAGFQMLSDVGAIVGPIAAGFLAEQLSYPVAFAVTGAICLLAAVPWFGAPETLSAARRGGPDEIVPGEGSGVDRR</sequence>
<feature type="transmembrane region" description="Helical" evidence="6">
    <location>
        <begin position="225"/>
        <end position="246"/>
    </location>
</feature>
<proteinExistence type="predicted"/>
<dbReference type="GO" id="GO:0022857">
    <property type="term" value="F:transmembrane transporter activity"/>
    <property type="evidence" value="ECO:0007669"/>
    <property type="project" value="InterPro"/>
</dbReference>
<evidence type="ECO:0000313" key="9">
    <source>
        <dbReference type="Proteomes" id="UP000317344"/>
    </source>
</evidence>
<dbReference type="GO" id="GO:0005886">
    <property type="term" value="C:plasma membrane"/>
    <property type="evidence" value="ECO:0007669"/>
    <property type="project" value="UniProtKB-SubCell"/>
</dbReference>
<keyword evidence="5 6" id="KW-0472">Membrane</keyword>
<dbReference type="InterPro" id="IPR020846">
    <property type="entry name" value="MFS_dom"/>
</dbReference>
<feature type="transmembrane region" description="Helical" evidence="6">
    <location>
        <begin position="283"/>
        <end position="300"/>
    </location>
</feature>
<dbReference type="InterPro" id="IPR050189">
    <property type="entry name" value="MFS_Efflux_Transporters"/>
</dbReference>
<dbReference type="KEGG" id="toy:FO059_07945"/>
<feature type="transmembrane region" description="Helical" evidence="6">
    <location>
        <begin position="50"/>
        <end position="69"/>
    </location>
</feature>
<dbReference type="OrthoDB" id="9793283at2"/>
<dbReference type="Gene3D" id="1.20.1250.20">
    <property type="entry name" value="MFS general substrate transporter like domains"/>
    <property type="match status" value="2"/>
</dbReference>
<reference evidence="8 9" key="1">
    <citation type="submission" date="2019-07" db="EMBL/GenBank/DDBJ databases">
        <title>Tomitella cavernea sp. nov., an actinomycete isolated from soil.</title>
        <authorList>
            <person name="Cheng J."/>
        </authorList>
    </citation>
    <scope>NUCLEOTIDE SEQUENCE [LARGE SCALE GENOMIC DNA]</scope>
    <source>
        <strain evidence="8 9">HY188</strain>
    </source>
</reference>
<dbReference type="PANTHER" id="PTHR43124:SF3">
    <property type="entry name" value="CHLORAMPHENICOL EFFLUX PUMP RV0191"/>
    <property type="match status" value="1"/>
</dbReference>
<name>A0A516X7W4_9ACTN</name>
<feature type="transmembrane region" description="Helical" evidence="6">
    <location>
        <begin position="107"/>
        <end position="129"/>
    </location>
</feature>
<feature type="transmembrane region" description="Helical" evidence="6">
    <location>
        <begin position="141"/>
        <end position="165"/>
    </location>
</feature>
<feature type="transmembrane region" description="Helical" evidence="6">
    <location>
        <begin position="252"/>
        <end position="271"/>
    </location>
</feature>